<evidence type="ECO:0000256" key="8">
    <source>
        <dbReference type="RuleBase" id="RU004324"/>
    </source>
</evidence>
<dbReference type="InterPro" id="IPR005946">
    <property type="entry name" value="Rib-P_diPkinase"/>
</dbReference>
<evidence type="ECO:0000256" key="6">
    <source>
        <dbReference type="ARBA" id="ARBA00022840"/>
    </source>
</evidence>
<gene>
    <name evidence="11" type="ORF">GCM10022277_25870</name>
</gene>
<evidence type="ECO:0000313" key="11">
    <source>
        <dbReference type="EMBL" id="GAA3928189.1"/>
    </source>
</evidence>
<comment type="caution">
    <text evidence="11">The sequence shown here is derived from an EMBL/GenBank/DDBJ whole genome shotgun (WGS) entry which is preliminary data.</text>
</comment>
<evidence type="ECO:0000256" key="2">
    <source>
        <dbReference type="ARBA" id="ARBA00022679"/>
    </source>
</evidence>
<sequence length="327" mass="36418">MTFMVFNMGMDTATANQFIERLEFNQKNGKSSIKDEVQFGETEIRRFPDGESYLNVLSDVAGLHCVLLIDASVPDEQFLQWIFMAENLKELGAESVGCLIPYLPYMRQDIRFKPGECVTSRHFAKLMSQSFDWLMTSDPHLHRYDCLSEIYSIPTHIVPAAPAIAHWIKANVKNPLIVGPDMESEQWVSDVAGMVGCDYEVLLKERSGDRDVEVSLPKYQSHRNQTPVLVDDIISTGQTMAKAVGSLIASGMNPPVCIGVHPLFSDACVGLLTESGAAQVVSCNTLMHPTAQINMVKLWADAFGRWVRTLELVQDTSLEPYPMALAQ</sequence>
<evidence type="ECO:0000259" key="9">
    <source>
        <dbReference type="Pfam" id="PF00156"/>
    </source>
</evidence>
<evidence type="ECO:0000259" key="10">
    <source>
        <dbReference type="Pfam" id="PF13793"/>
    </source>
</evidence>
<keyword evidence="3 8" id="KW-0545">Nucleotide biosynthesis</keyword>
<organism evidence="11 12">
    <name type="scientific">Litoribacillus peritrichatus</name>
    <dbReference type="NCBI Taxonomy" id="718191"/>
    <lineage>
        <taxon>Bacteria</taxon>
        <taxon>Pseudomonadati</taxon>
        <taxon>Pseudomonadota</taxon>
        <taxon>Gammaproteobacteria</taxon>
        <taxon>Oceanospirillales</taxon>
        <taxon>Oceanospirillaceae</taxon>
        <taxon>Litoribacillus</taxon>
    </lineage>
</organism>
<dbReference type="NCBIfam" id="TIGR01251">
    <property type="entry name" value="ribP_PPkin"/>
    <property type="match status" value="1"/>
</dbReference>
<evidence type="ECO:0000256" key="7">
    <source>
        <dbReference type="ARBA" id="ARBA00049535"/>
    </source>
</evidence>
<reference evidence="12" key="1">
    <citation type="journal article" date="2019" name="Int. J. Syst. Evol. Microbiol.">
        <title>The Global Catalogue of Microorganisms (GCM) 10K type strain sequencing project: providing services to taxonomists for standard genome sequencing and annotation.</title>
        <authorList>
            <consortium name="The Broad Institute Genomics Platform"/>
            <consortium name="The Broad Institute Genome Sequencing Center for Infectious Disease"/>
            <person name="Wu L."/>
            <person name="Ma J."/>
        </authorList>
    </citation>
    <scope>NUCLEOTIDE SEQUENCE [LARGE SCALE GENOMIC DNA]</scope>
    <source>
        <strain evidence="12">JCM 17551</strain>
    </source>
</reference>
<dbReference type="InterPro" id="IPR029057">
    <property type="entry name" value="PRTase-like"/>
</dbReference>
<dbReference type="CDD" id="cd06223">
    <property type="entry name" value="PRTases_typeI"/>
    <property type="match status" value="1"/>
</dbReference>
<keyword evidence="12" id="KW-1185">Reference proteome</keyword>
<dbReference type="InterPro" id="IPR000836">
    <property type="entry name" value="PRTase_dom"/>
</dbReference>
<feature type="domain" description="Phosphoribosyltransferase" evidence="9">
    <location>
        <begin position="165"/>
        <end position="267"/>
    </location>
</feature>
<evidence type="ECO:0000256" key="3">
    <source>
        <dbReference type="ARBA" id="ARBA00022727"/>
    </source>
</evidence>
<evidence type="ECO:0000256" key="5">
    <source>
        <dbReference type="ARBA" id="ARBA00022777"/>
    </source>
</evidence>
<dbReference type="NCBIfam" id="NF005537">
    <property type="entry name" value="PRK07199.1"/>
    <property type="match status" value="1"/>
</dbReference>
<keyword evidence="5" id="KW-0418">Kinase</keyword>
<dbReference type="PANTHER" id="PTHR10210">
    <property type="entry name" value="RIBOSE-PHOSPHATE DIPHOSPHOKINASE FAMILY MEMBER"/>
    <property type="match status" value="1"/>
</dbReference>
<dbReference type="EC" id="2.7.6.1" evidence="1"/>
<protein>
    <recommendedName>
        <fullName evidence="1">ribose-phosphate diphosphokinase</fullName>
        <ecNumber evidence="1">2.7.6.1</ecNumber>
    </recommendedName>
</protein>
<dbReference type="PANTHER" id="PTHR10210:SF32">
    <property type="entry name" value="RIBOSE-PHOSPHATE PYROPHOSPHOKINASE 2"/>
    <property type="match status" value="1"/>
</dbReference>
<name>A0ABP7MQJ7_9GAMM</name>
<dbReference type="Pfam" id="PF13793">
    <property type="entry name" value="Pribosyltran_N"/>
    <property type="match status" value="1"/>
</dbReference>
<dbReference type="InterPro" id="IPR029099">
    <property type="entry name" value="Pribosyltran_N"/>
</dbReference>
<evidence type="ECO:0000256" key="4">
    <source>
        <dbReference type="ARBA" id="ARBA00022741"/>
    </source>
</evidence>
<dbReference type="EMBL" id="BAABBN010000007">
    <property type="protein sequence ID" value="GAA3928189.1"/>
    <property type="molecule type" value="Genomic_DNA"/>
</dbReference>
<keyword evidence="2" id="KW-0808">Transferase</keyword>
<evidence type="ECO:0000313" key="12">
    <source>
        <dbReference type="Proteomes" id="UP001501565"/>
    </source>
</evidence>
<dbReference type="Pfam" id="PF00156">
    <property type="entry name" value="Pribosyltran"/>
    <property type="match status" value="1"/>
</dbReference>
<feature type="domain" description="Ribose-phosphate pyrophosphokinase N-terminal" evidence="10">
    <location>
        <begin position="36"/>
        <end position="129"/>
    </location>
</feature>
<comment type="catalytic activity">
    <reaction evidence="7">
        <text>D-ribose 5-phosphate + ATP = 5-phospho-alpha-D-ribose 1-diphosphate + AMP + H(+)</text>
        <dbReference type="Rhea" id="RHEA:15609"/>
        <dbReference type="ChEBI" id="CHEBI:15378"/>
        <dbReference type="ChEBI" id="CHEBI:30616"/>
        <dbReference type="ChEBI" id="CHEBI:58017"/>
        <dbReference type="ChEBI" id="CHEBI:78346"/>
        <dbReference type="ChEBI" id="CHEBI:456215"/>
        <dbReference type="EC" id="2.7.6.1"/>
    </reaction>
</comment>
<evidence type="ECO:0000256" key="1">
    <source>
        <dbReference type="ARBA" id="ARBA00013247"/>
    </source>
</evidence>
<dbReference type="SMART" id="SM01400">
    <property type="entry name" value="Pribosyltran_N"/>
    <property type="match status" value="1"/>
</dbReference>
<proteinExistence type="inferred from homology"/>
<dbReference type="RefSeq" id="WP_344798955.1">
    <property type="nucleotide sequence ID" value="NZ_BAABBN010000007.1"/>
</dbReference>
<comment type="similarity">
    <text evidence="8">Belongs to the ribose-phosphate pyrophosphokinase family.</text>
</comment>
<keyword evidence="4" id="KW-0547">Nucleotide-binding</keyword>
<keyword evidence="6" id="KW-0067">ATP-binding</keyword>
<dbReference type="Gene3D" id="3.40.50.2020">
    <property type="match status" value="2"/>
</dbReference>
<dbReference type="Proteomes" id="UP001501565">
    <property type="component" value="Unassembled WGS sequence"/>
</dbReference>
<dbReference type="SUPFAM" id="SSF53271">
    <property type="entry name" value="PRTase-like"/>
    <property type="match status" value="2"/>
</dbReference>
<accession>A0ABP7MQJ7</accession>